<keyword evidence="2" id="KW-1185">Reference proteome</keyword>
<dbReference type="Proteomes" id="UP001172386">
    <property type="component" value="Unassembled WGS sequence"/>
</dbReference>
<evidence type="ECO:0000313" key="2">
    <source>
        <dbReference type="Proteomes" id="UP001172386"/>
    </source>
</evidence>
<protein>
    <submittedName>
        <fullName evidence="1">Uncharacterized protein</fullName>
    </submittedName>
</protein>
<accession>A0ACC2ZVH3</accession>
<organism evidence="1 2">
    <name type="scientific">Neophaeococcomyces mojaviensis</name>
    <dbReference type="NCBI Taxonomy" id="3383035"/>
    <lineage>
        <taxon>Eukaryota</taxon>
        <taxon>Fungi</taxon>
        <taxon>Dikarya</taxon>
        <taxon>Ascomycota</taxon>
        <taxon>Pezizomycotina</taxon>
        <taxon>Eurotiomycetes</taxon>
        <taxon>Chaetothyriomycetidae</taxon>
        <taxon>Chaetothyriales</taxon>
        <taxon>Chaetothyriales incertae sedis</taxon>
        <taxon>Neophaeococcomyces</taxon>
    </lineage>
</organism>
<dbReference type="EMBL" id="JAPDRQ010000243">
    <property type="protein sequence ID" value="KAJ9651641.1"/>
    <property type="molecule type" value="Genomic_DNA"/>
</dbReference>
<comment type="caution">
    <text evidence="1">The sequence shown here is derived from an EMBL/GenBank/DDBJ whole genome shotgun (WGS) entry which is preliminary data.</text>
</comment>
<gene>
    <name evidence="1" type="ORF">H2198_009084</name>
</gene>
<evidence type="ECO:0000313" key="1">
    <source>
        <dbReference type="EMBL" id="KAJ9651641.1"/>
    </source>
</evidence>
<reference evidence="1" key="1">
    <citation type="submission" date="2022-10" db="EMBL/GenBank/DDBJ databases">
        <title>Culturing micro-colonial fungi from biological soil crusts in the Mojave desert and describing Neophaeococcomyces mojavensis, and introducing the new genera and species Taxawa tesnikishii.</title>
        <authorList>
            <person name="Kurbessoian T."/>
            <person name="Stajich J.E."/>
        </authorList>
    </citation>
    <scope>NUCLEOTIDE SEQUENCE</scope>
    <source>
        <strain evidence="1">JES_112</strain>
    </source>
</reference>
<sequence length="752" mass="81462">MRFAARSLLHPWSLLLFFSAALVHKSLADDPQPISIDFGPNFLGYDGQWSAAQIRVGNPEQYLSVFPSTTESEAWVVGPAGCDGTSTCSSLRGGLFSADQSTSWETLGLYELGYSDLSQTTDNGYYGFDNLSISDTISASNQIIAVVNDTDHWIGQLGLVVQETRFQSNIDHLPLISTLVQNESVIPSHSYGYTAGAYYKGKSVLGSLTLGGVDTSRYVANEFWFTLGQGYIPSIAINSIEVSASSQPRNWNTNPLTLLPQSQAAVFSVDSDTPFLWLPESVCDTVAQALNLTWNETTEVYAFANGSSPQNLVNAGLQFTFNLANTVGSSQTLNLKISYDAFNLQLSYPFPGLFSSYSDARVNYFPMRRANSSSQYTIGRAFLQEVYLTVDYERNVFALSQALFPESSQQPALAAISRPKDSPWPGPGGSGNSKGLSTGAKVGTAIGMIVVAIAAALLLWYFCIKRRSDRQIFDDTEKAQKAGLLSMFSKKSTRKSSISTSAAELQADKRHATEMISDSSNSRYELSAVAPAEMAAGDVAPSFFQERVNAHIPQRNDPRSPVELVQPQRRGSTSKDAVESIAERCESPTPAYSPTDVGQRNSNSISPYSPRASGNPFRSSSDQAISPVTGSGSDPGHPSNANHSRNASDSSKFLSPISPVKGRSYGNRSSRSSNTSGSLPQNSTLRNSTVRPMPTPVSLSTNVPVRSPSRDSRFRENFSEDQKPQSHATQPLQDGHDGSSESEGQPKFSWEV</sequence>
<proteinExistence type="predicted"/>
<name>A0ACC2ZVH3_9EURO</name>